<proteinExistence type="predicted"/>
<accession>A0ABM9EWP1</accession>
<dbReference type="EMBL" id="CALBWS010000038">
    <property type="protein sequence ID" value="CAH2717107.1"/>
    <property type="molecule type" value="Genomic_DNA"/>
</dbReference>
<dbReference type="RefSeq" id="WP_248737333.1">
    <property type="nucleotide sequence ID" value="NZ_CALBWS010000038.1"/>
</dbReference>
<sequence length="121" mass="14045">MKITSEIFIRCYYYAKKVYQRQIDRTTATNNLFSELGMNQGSAGDYIEAFGSMTNGERYTRTINTEATRYYLENIKNDFGLDQLKIALKAVDLHTKYYGNLGRGHLRSIENVVDEYKENIS</sequence>
<name>A0ABM9EWP1_9BACI</name>
<reference evidence="1" key="1">
    <citation type="submission" date="2022-04" db="EMBL/GenBank/DDBJ databases">
        <authorList>
            <person name="Criscuolo A."/>
        </authorList>
    </citation>
    <scope>NUCLEOTIDE SEQUENCE</scope>
    <source>
        <strain evidence="1">CIP111895</strain>
    </source>
</reference>
<protein>
    <submittedName>
        <fullName evidence="1">Uncharacterized protein</fullName>
    </submittedName>
</protein>
<keyword evidence="2" id="KW-1185">Reference proteome</keyword>
<organism evidence="1 2">
    <name type="scientific">Neobacillus rhizosphaerae</name>
    <dbReference type="NCBI Taxonomy" id="2880965"/>
    <lineage>
        <taxon>Bacteria</taxon>
        <taxon>Bacillati</taxon>
        <taxon>Bacillota</taxon>
        <taxon>Bacilli</taxon>
        <taxon>Bacillales</taxon>
        <taxon>Bacillaceae</taxon>
        <taxon>Neobacillus</taxon>
    </lineage>
</organism>
<gene>
    <name evidence="1" type="ORF">BACCIP111895_04296</name>
</gene>
<evidence type="ECO:0000313" key="2">
    <source>
        <dbReference type="Proteomes" id="UP000838308"/>
    </source>
</evidence>
<dbReference type="Proteomes" id="UP000838308">
    <property type="component" value="Unassembled WGS sequence"/>
</dbReference>
<evidence type="ECO:0000313" key="1">
    <source>
        <dbReference type="EMBL" id="CAH2717107.1"/>
    </source>
</evidence>
<comment type="caution">
    <text evidence="1">The sequence shown here is derived from an EMBL/GenBank/DDBJ whole genome shotgun (WGS) entry which is preliminary data.</text>
</comment>